<protein>
    <submittedName>
        <fullName evidence="11">Solute carrier family 2, facilitated glucose transporter member 1-like</fullName>
    </submittedName>
</protein>
<feature type="transmembrane region" description="Helical" evidence="8">
    <location>
        <begin position="363"/>
        <end position="386"/>
    </location>
</feature>
<feature type="transmembrane region" description="Helical" evidence="8">
    <location>
        <begin position="118"/>
        <end position="140"/>
    </location>
</feature>
<dbReference type="PROSITE" id="PS00217">
    <property type="entry name" value="SUGAR_TRANSPORT_2"/>
    <property type="match status" value="1"/>
</dbReference>
<dbReference type="InterPro" id="IPR036259">
    <property type="entry name" value="MFS_trans_sf"/>
</dbReference>
<organism evidence="10 11">
    <name type="scientific">Priapulus caudatus</name>
    <name type="common">Priapulid worm</name>
    <dbReference type="NCBI Taxonomy" id="37621"/>
    <lineage>
        <taxon>Eukaryota</taxon>
        <taxon>Metazoa</taxon>
        <taxon>Ecdysozoa</taxon>
        <taxon>Scalidophora</taxon>
        <taxon>Priapulida</taxon>
        <taxon>Priapulimorpha</taxon>
        <taxon>Priapulimorphida</taxon>
        <taxon>Priapulidae</taxon>
        <taxon>Priapulus</taxon>
    </lineage>
</organism>
<evidence type="ECO:0000259" key="9">
    <source>
        <dbReference type="PROSITE" id="PS50850"/>
    </source>
</evidence>
<dbReference type="PRINTS" id="PR00171">
    <property type="entry name" value="SUGRTRNSPORT"/>
</dbReference>
<reference evidence="11" key="1">
    <citation type="submission" date="2025-08" db="UniProtKB">
        <authorList>
            <consortium name="RefSeq"/>
        </authorList>
    </citation>
    <scope>IDENTIFICATION</scope>
</reference>
<feature type="transmembrane region" description="Helical" evidence="8">
    <location>
        <begin position="422"/>
        <end position="449"/>
    </location>
</feature>
<dbReference type="PANTHER" id="PTHR23503">
    <property type="entry name" value="SOLUTE CARRIER FAMILY 2"/>
    <property type="match status" value="1"/>
</dbReference>
<accession>A0ABM1EM43</accession>
<feature type="domain" description="Major facilitator superfamily (MFS) profile" evidence="9">
    <location>
        <begin position="56"/>
        <end position="515"/>
    </location>
</feature>
<keyword evidence="3 8" id="KW-0812">Transmembrane</keyword>
<evidence type="ECO:0000256" key="5">
    <source>
        <dbReference type="ARBA" id="ARBA00023136"/>
    </source>
</evidence>
<feature type="compositionally biased region" description="Basic and acidic residues" evidence="7">
    <location>
        <begin position="33"/>
        <end position="42"/>
    </location>
</feature>
<name>A0ABM1EM43_PRICU</name>
<dbReference type="PROSITE" id="PS50850">
    <property type="entry name" value="MFS"/>
    <property type="match status" value="1"/>
</dbReference>
<dbReference type="InterPro" id="IPR005828">
    <property type="entry name" value="MFS_sugar_transport-like"/>
</dbReference>
<evidence type="ECO:0000313" key="10">
    <source>
        <dbReference type="Proteomes" id="UP000695022"/>
    </source>
</evidence>
<dbReference type="RefSeq" id="XP_014673264.1">
    <property type="nucleotide sequence ID" value="XM_014817778.1"/>
</dbReference>
<dbReference type="InterPro" id="IPR020846">
    <property type="entry name" value="MFS_dom"/>
</dbReference>
<dbReference type="SUPFAM" id="SSF103473">
    <property type="entry name" value="MFS general substrate transporter"/>
    <property type="match status" value="1"/>
</dbReference>
<gene>
    <name evidence="11" type="primary">LOC106813598</name>
</gene>
<comment type="similarity">
    <text evidence="6">Belongs to the major facilitator superfamily. Sugar transporter (TC 2.A.1.1) family.</text>
</comment>
<keyword evidence="2 6" id="KW-0813">Transport</keyword>
<comment type="subcellular location">
    <subcellularLocation>
        <location evidence="1">Membrane</location>
        <topology evidence="1">Multi-pass membrane protein</topology>
    </subcellularLocation>
</comment>
<feature type="compositionally biased region" description="Polar residues" evidence="7">
    <location>
        <begin position="15"/>
        <end position="27"/>
    </location>
</feature>
<evidence type="ECO:0000256" key="7">
    <source>
        <dbReference type="SAM" id="MobiDB-lite"/>
    </source>
</evidence>
<feature type="transmembrane region" description="Helical" evidence="8">
    <location>
        <begin position="327"/>
        <end position="348"/>
    </location>
</feature>
<dbReference type="Proteomes" id="UP000695022">
    <property type="component" value="Unplaced"/>
</dbReference>
<feature type="transmembrane region" description="Helical" evidence="8">
    <location>
        <begin position="461"/>
        <end position="485"/>
    </location>
</feature>
<dbReference type="InterPro" id="IPR005829">
    <property type="entry name" value="Sugar_transporter_CS"/>
</dbReference>
<dbReference type="PROSITE" id="PS00216">
    <property type="entry name" value="SUGAR_TRANSPORT_1"/>
    <property type="match status" value="1"/>
</dbReference>
<feature type="transmembrane region" description="Helical" evidence="8">
    <location>
        <begin position="211"/>
        <end position="234"/>
    </location>
</feature>
<evidence type="ECO:0000313" key="11">
    <source>
        <dbReference type="RefSeq" id="XP_014673264.1"/>
    </source>
</evidence>
<keyword evidence="10" id="KW-1185">Reference proteome</keyword>
<evidence type="ECO:0000256" key="4">
    <source>
        <dbReference type="ARBA" id="ARBA00022989"/>
    </source>
</evidence>
<dbReference type="PANTHER" id="PTHR23503:SF8">
    <property type="entry name" value="FACILITATED GLUCOSE TRANSPORTER PROTEIN 1"/>
    <property type="match status" value="1"/>
</dbReference>
<feature type="transmembrane region" description="Helical" evidence="8">
    <location>
        <begin position="48"/>
        <end position="69"/>
    </location>
</feature>
<keyword evidence="4 8" id="KW-1133">Transmembrane helix</keyword>
<evidence type="ECO:0000256" key="6">
    <source>
        <dbReference type="RuleBase" id="RU003346"/>
    </source>
</evidence>
<dbReference type="InterPro" id="IPR003663">
    <property type="entry name" value="Sugar/inositol_transpt"/>
</dbReference>
<keyword evidence="5 8" id="KW-0472">Membrane</keyword>
<proteinExistence type="inferred from homology"/>
<dbReference type="Pfam" id="PF00083">
    <property type="entry name" value="Sugar_tr"/>
    <property type="match status" value="1"/>
</dbReference>
<dbReference type="NCBIfam" id="TIGR00879">
    <property type="entry name" value="SP"/>
    <property type="match status" value="1"/>
</dbReference>
<evidence type="ECO:0000256" key="8">
    <source>
        <dbReference type="SAM" id="Phobius"/>
    </source>
</evidence>
<feature type="region of interest" description="Disordered" evidence="7">
    <location>
        <begin position="1"/>
        <end position="42"/>
    </location>
</feature>
<feature type="transmembrane region" description="Helical" evidence="8">
    <location>
        <begin position="152"/>
        <end position="172"/>
    </location>
</feature>
<dbReference type="GeneID" id="106813598"/>
<sequence>MNSLPAIPGNGDIISENSISDPQTHNALISRGGDGENGHSNKDATGRLTWPLLFAAIVVTLGSSFQFGWNTGVINSPGKVIQEWYREIYRKRHGYNFSGDPNVTTLAPGDIDKNMLDALWSVTVSMFAVGGMIGGITTGFWTDKFGSKKTLLSINALAILGGALEFSSRYLHSYEVLIFGRLIIGINSGLVSGAAPLYLTEIAPVNLRGELGSSHQFVVTIAILLSQILGLPMILGNAEYWPVLFALTIVPAVGQLVLLPTCPESPRYLLLTRQQATKAQNVLVRLRQTVNVHGEMEEMKRENDRLLAKDKVSFVDVFKKRYYRMPIIITIVMMLSQQLSGINAVFYYSTRVFEEGAGISPEAAVYATIGVGVANVIMSLVSVLLIDKLGRRTLHLLGLSGMEICTIVLTISLVLLGKGMSWATWICILAVFFFVVSFATGPGSIPWFIAGELFDQAARPMGMTVGVVTNWAANFLVGLCFPLLQNVIDEYIFLIFSAFLLVFIIFTWQCVPETKNRTVEDITAKYRRKSIG</sequence>
<feature type="transmembrane region" description="Helical" evidence="8">
    <location>
        <begin position="178"/>
        <end position="199"/>
    </location>
</feature>
<dbReference type="InterPro" id="IPR045263">
    <property type="entry name" value="GLUT"/>
</dbReference>
<feature type="transmembrane region" description="Helical" evidence="8">
    <location>
        <begin position="393"/>
        <end position="416"/>
    </location>
</feature>
<evidence type="ECO:0000256" key="2">
    <source>
        <dbReference type="ARBA" id="ARBA00022448"/>
    </source>
</evidence>
<dbReference type="Gene3D" id="1.20.1250.20">
    <property type="entry name" value="MFS general substrate transporter like domains"/>
    <property type="match status" value="1"/>
</dbReference>
<evidence type="ECO:0000256" key="3">
    <source>
        <dbReference type="ARBA" id="ARBA00022692"/>
    </source>
</evidence>
<feature type="transmembrane region" description="Helical" evidence="8">
    <location>
        <begin position="491"/>
        <end position="511"/>
    </location>
</feature>
<evidence type="ECO:0000256" key="1">
    <source>
        <dbReference type="ARBA" id="ARBA00004141"/>
    </source>
</evidence>